<dbReference type="AlphaFoldDB" id="A0A248JYS4"/>
<sequence length="208" mass="22935">MEWAGFWPRAGALALDLLILFPPMWALSLLFGYPIFGQRSPDGQVDFPLTASITNSLIWLLYSTIFISSPLKATPGKRLMRLTVGRPDGGRLSFSQAFARIGVLFPLNLPFWLEHANLGVHQSFHWAVLLADFVLGIDVLLLIFTRRNTAGHDLLCGTRVFRGPPHVRHFKRLTPHLPLVFPAPAAKVNGGGGDPRGGHVNGNQQDGR</sequence>
<dbReference type="InterPro" id="IPR010432">
    <property type="entry name" value="RDD"/>
</dbReference>
<evidence type="ECO:0000256" key="3">
    <source>
        <dbReference type="ARBA" id="ARBA00022692"/>
    </source>
</evidence>
<evidence type="ECO:0000256" key="7">
    <source>
        <dbReference type="SAM" id="Phobius"/>
    </source>
</evidence>
<name>A0A248JYS4_9PROT</name>
<keyword evidence="4 7" id="KW-1133">Transmembrane helix</keyword>
<dbReference type="PANTHER" id="PTHR36115:SF4">
    <property type="entry name" value="MEMBRANE PROTEIN"/>
    <property type="match status" value="1"/>
</dbReference>
<organism evidence="9 10">
    <name type="scientific">Nitrospirillum viridazoti CBAmc</name>
    <dbReference type="NCBI Taxonomy" id="1441467"/>
    <lineage>
        <taxon>Bacteria</taxon>
        <taxon>Pseudomonadati</taxon>
        <taxon>Pseudomonadota</taxon>
        <taxon>Alphaproteobacteria</taxon>
        <taxon>Rhodospirillales</taxon>
        <taxon>Azospirillaceae</taxon>
        <taxon>Nitrospirillum</taxon>
        <taxon>Nitrospirillum viridazoti</taxon>
    </lineage>
</organism>
<protein>
    <recommendedName>
        <fullName evidence="8">RDD domain-containing protein</fullName>
    </recommendedName>
</protein>
<dbReference type="Pfam" id="PF06271">
    <property type="entry name" value="RDD"/>
    <property type="match status" value="1"/>
</dbReference>
<evidence type="ECO:0000256" key="6">
    <source>
        <dbReference type="SAM" id="MobiDB-lite"/>
    </source>
</evidence>
<dbReference type="GO" id="GO:0005886">
    <property type="term" value="C:plasma membrane"/>
    <property type="evidence" value="ECO:0007669"/>
    <property type="project" value="UniProtKB-SubCell"/>
</dbReference>
<reference evidence="9 10" key="1">
    <citation type="submission" date="2017-06" db="EMBL/GenBank/DDBJ databases">
        <title>Complete genome sequence of Nitrospirillum amazonense strain CBAmC, an endophytic nitrogen-fixing and plant growth-promoting bacterium, isolated from sugarcane.</title>
        <authorList>
            <person name="Schwab S."/>
            <person name="dos Santos Teixeira K.R."/>
            <person name="Simoes Araujo J.L."/>
            <person name="Soares Vidal M."/>
            <person name="Borges de Freitas H.R."/>
            <person name="Rivello Crivelaro A.L."/>
            <person name="Bueno de Camargo Nunes A."/>
            <person name="dos Santos C.M."/>
            <person name="Palmeira da Silva Rosa D."/>
            <person name="da Silva Padilha D."/>
            <person name="da Silva E."/>
            <person name="Araujo Terra L."/>
            <person name="Soares Mendes V."/>
            <person name="Farinelli L."/>
            <person name="Magalhaes Cruz L."/>
            <person name="Baldani J.I."/>
        </authorList>
    </citation>
    <scope>NUCLEOTIDE SEQUENCE [LARGE SCALE GENOMIC DNA]</scope>
    <source>
        <strain evidence="9 10">CBAmC</strain>
    </source>
</reference>
<proteinExistence type="predicted"/>
<gene>
    <name evidence="9" type="ORF">Y958_21380</name>
</gene>
<evidence type="ECO:0000256" key="4">
    <source>
        <dbReference type="ARBA" id="ARBA00022989"/>
    </source>
</evidence>
<keyword evidence="10" id="KW-1185">Reference proteome</keyword>
<evidence type="ECO:0000256" key="2">
    <source>
        <dbReference type="ARBA" id="ARBA00022475"/>
    </source>
</evidence>
<evidence type="ECO:0000256" key="5">
    <source>
        <dbReference type="ARBA" id="ARBA00023136"/>
    </source>
</evidence>
<feature type="domain" description="RDD" evidence="8">
    <location>
        <begin position="4"/>
        <end position="157"/>
    </location>
</feature>
<feature type="transmembrane region" description="Helical" evidence="7">
    <location>
        <begin position="124"/>
        <end position="144"/>
    </location>
</feature>
<dbReference type="RefSeq" id="WP_088873864.1">
    <property type="nucleotide sequence ID" value="NZ_CP022111.1"/>
</dbReference>
<feature type="region of interest" description="Disordered" evidence="6">
    <location>
        <begin position="188"/>
        <end position="208"/>
    </location>
</feature>
<evidence type="ECO:0000313" key="9">
    <source>
        <dbReference type="EMBL" id="ASG23364.1"/>
    </source>
</evidence>
<dbReference type="Proteomes" id="UP000197153">
    <property type="component" value="Chromosome 2"/>
</dbReference>
<evidence type="ECO:0000259" key="8">
    <source>
        <dbReference type="Pfam" id="PF06271"/>
    </source>
</evidence>
<keyword evidence="3 7" id="KW-0812">Transmembrane</keyword>
<feature type="transmembrane region" description="Helical" evidence="7">
    <location>
        <begin position="92"/>
        <end position="112"/>
    </location>
</feature>
<dbReference type="EMBL" id="CP022111">
    <property type="protein sequence ID" value="ASG23364.1"/>
    <property type="molecule type" value="Genomic_DNA"/>
</dbReference>
<comment type="subcellular location">
    <subcellularLocation>
        <location evidence="1">Cell membrane</location>
        <topology evidence="1">Multi-pass membrane protein</topology>
    </subcellularLocation>
</comment>
<dbReference type="KEGG" id="nao:Y958_21380"/>
<evidence type="ECO:0000313" key="10">
    <source>
        <dbReference type="Proteomes" id="UP000197153"/>
    </source>
</evidence>
<evidence type="ECO:0000256" key="1">
    <source>
        <dbReference type="ARBA" id="ARBA00004651"/>
    </source>
</evidence>
<feature type="transmembrane region" description="Helical" evidence="7">
    <location>
        <begin position="53"/>
        <end position="71"/>
    </location>
</feature>
<accession>A0A248JYS4</accession>
<dbReference type="InterPro" id="IPR051791">
    <property type="entry name" value="Pra-immunoreactive"/>
</dbReference>
<feature type="transmembrane region" description="Helical" evidence="7">
    <location>
        <begin position="12"/>
        <end position="33"/>
    </location>
</feature>
<dbReference type="PANTHER" id="PTHR36115">
    <property type="entry name" value="PROLINE-RICH ANTIGEN HOMOLOG-RELATED"/>
    <property type="match status" value="1"/>
</dbReference>
<keyword evidence="2" id="KW-1003">Cell membrane</keyword>
<keyword evidence="5 7" id="KW-0472">Membrane</keyword>